<dbReference type="Gene3D" id="1.20.1530.20">
    <property type="match status" value="1"/>
</dbReference>
<dbReference type="AlphaFoldDB" id="S8AF28"/>
<feature type="transmembrane region" description="Helical" evidence="10">
    <location>
        <begin position="51"/>
        <end position="70"/>
    </location>
</feature>
<dbReference type="Pfam" id="PF01758">
    <property type="entry name" value="SBF"/>
    <property type="match status" value="1"/>
</dbReference>
<keyword evidence="5 9" id="KW-0812">Transmembrane</keyword>
<dbReference type="FunFam" id="1.20.1530.20:FF:000009">
    <property type="entry name" value="Arsenite transporter, ACR3 family"/>
    <property type="match status" value="1"/>
</dbReference>
<dbReference type="eggNOG" id="ENOG502QPKH">
    <property type="taxonomic scope" value="Eukaryota"/>
</dbReference>
<evidence type="ECO:0000256" key="4">
    <source>
        <dbReference type="ARBA" id="ARBA00022475"/>
    </source>
</evidence>
<keyword evidence="7 9" id="KW-1133">Transmembrane helix</keyword>
<accession>S8AF28</accession>
<feature type="transmembrane region" description="Helical" evidence="10">
    <location>
        <begin position="295"/>
        <end position="313"/>
    </location>
</feature>
<evidence type="ECO:0008006" key="13">
    <source>
        <dbReference type="Google" id="ProtNLM"/>
    </source>
</evidence>
<name>S8AF28_DACHA</name>
<dbReference type="GO" id="GO:0015105">
    <property type="term" value="F:arsenite transmembrane transporter activity"/>
    <property type="evidence" value="ECO:0007669"/>
    <property type="project" value="TreeGrafter"/>
</dbReference>
<feature type="transmembrane region" description="Helical" evidence="10">
    <location>
        <begin position="180"/>
        <end position="204"/>
    </location>
</feature>
<comment type="similarity">
    <text evidence="2 9">Belongs to the arsenical resistance-3 (ACR3) (TC 2.A.59) family.</text>
</comment>
<dbReference type="InterPro" id="IPR004706">
    <property type="entry name" value="Arsenical-R_Acr3"/>
</dbReference>
<evidence type="ECO:0000256" key="1">
    <source>
        <dbReference type="ARBA" id="ARBA00004651"/>
    </source>
</evidence>
<dbReference type="GO" id="GO:0015104">
    <property type="term" value="F:antimonite transmembrane transporter activity"/>
    <property type="evidence" value="ECO:0007669"/>
    <property type="project" value="TreeGrafter"/>
</dbReference>
<comment type="caution">
    <text evidence="11">The sequence shown here is derived from an EMBL/GenBank/DDBJ whole genome shotgun (WGS) entry which is preliminary data.</text>
</comment>
<feature type="transmembrane region" description="Helical" evidence="10">
    <location>
        <begin position="151"/>
        <end position="173"/>
    </location>
</feature>
<evidence type="ECO:0000256" key="10">
    <source>
        <dbReference type="SAM" id="Phobius"/>
    </source>
</evidence>
<dbReference type="InterPro" id="IPR038770">
    <property type="entry name" value="Na+/solute_symporter_sf"/>
</dbReference>
<dbReference type="NCBIfam" id="TIGR00832">
    <property type="entry name" value="acr3"/>
    <property type="match status" value="1"/>
</dbReference>
<evidence type="ECO:0000256" key="8">
    <source>
        <dbReference type="ARBA" id="ARBA00023136"/>
    </source>
</evidence>
<evidence type="ECO:0000313" key="12">
    <source>
        <dbReference type="Proteomes" id="UP000015100"/>
    </source>
</evidence>
<evidence type="ECO:0000256" key="2">
    <source>
        <dbReference type="ARBA" id="ARBA00010110"/>
    </source>
</evidence>
<gene>
    <name evidence="11" type="ORF">H072_6466</name>
</gene>
<keyword evidence="8 9" id="KW-0472">Membrane</keyword>
<feature type="transmembrane region" description="Helical" evidence="10">
    <location>
        <begin position="350"/>
        <end position="371"/>
    </location>
</feature>
<dbReference type="PANTHER" id="PTHR43057">
    <property type="entry name" value="ARSENITE EFFLUX TRANSPORTER"/>
    <property type="match status" value="1"/>
</dbReference>
<proteinExistence type="inferred from homology"/>
<comment type="subcellular location">
    <subcellularLocation>
        <location evidence="1 9">Cell membrane</location>
        <topology evidence="1 9">Multi-pass membrane protein</topology>
    </subcellularLocation>
</comment>
<dbReference type="Proteomes" id="UP000015100">
    <property type="component" value="Unassembled WGS sequence"/>
</dbReference>
<dbReference type="GO" id="GO:0046685">
    <property type="term" value="P:response to arsenic-containing substance"/>
    <property type="evidence" value="ECO:0007669"/>
    <property type="project" value="UniProtKB-KW"/>
</dbReference>
<feature type="transmembrane region" description="Helical" evidence="10">
    <location>
        <begin position="224"/>
        <end position="242"/>
    </location>
</feature>
<evidence type="ECO:0000313" key="11">
    <source>
        <dbReference type="EMBL" id="EPS39746.1"/>
    </source>
</evidence>
<keyword evidence="6" id="KW-0059">Arsenical resistance</keyword>
<feature type="transmembrane region" description="Helical" evidence="10">
    <location>
        <begin position="82"/>
        <end position="101"/>
    </location>
</feature>
<dbReference type="PIRSF" id="PIRSF005508">
    <property type="entry name" value="Acr3"/>
    <property type="match status" value="1"/>
</dbReference>
<dbReference type="STRING" id="1284197.S8AF28"/>
<dbReference type="EMBL" id="AQGS01000454">
    <property type="protein sequence ID" value="EPS39746.1"/>
    <property type="molecule type" value="Genomic_DNA"/>
</dbReference>
<dbReference type="OMA" id="MVLMWGY"/>
<evidence type="ECO:0000256" key="5">
    <source>
        <dbReference type="ARBA" id="ARBA00022692"/>
    </source>
</evidence>
<feature type="transmembrane region" description="Helical" evidence="10">
    <location>
        <begin position="254"/>
        <end position="275"/>
    </location>
</feature>
<feature type="transmembrane region" description="Helical" evidence="10">
    <location>
        <begin position="122"/>
        <end position="145"/>
    </location>
</feature>
<dbReference type="GO" id="GO:0015297">
    <property type="term" value="F:antiporter activity"/>
    <property type="evidence" value="ECO:0007669"/>
    <property type="project" value="UniProtKB-UniRule"/>
</dbReference>
<reference evidence="11 12" key="1">
    <citation type="journal article" date="2013" name="PLoS Genet.">
        <title>Genomic mechanisms accounting for the adaptation to parasitism in nematode-trapping fungi.</title>
        <authorList>
            <person name="Meerupati T."/>
            <person name="Andersson K.M."/>
            <person name="Friman E."/>
            <person name="Kumar D."/>
            <person name="Tunlid A."/>
            <person name="Ahren D."/>
        </authorList>
    </citation>
    <scope>NUCLEOTIDE SEQUENCE [LARGE SCALE GENOMIC DNA]</scope>
    <source>
        <strain evidence="11 12">CBS 200.50</strain>
    </source>
</reference>
<evidence type="ECO:0000256" key="3">
    <source>
        <dbReference type="ARBA" id="ARBA00022448"/>
    </source>
</evidence>
<organism evidence="11 12">
    <name type="scientific">Dactylellina haptotyla (strain CBS 200.50)</name>
    <name type="common">Nematode-trapping fungus</name>
    <name type="synonym">Monacrosporium haptotylum</name>
    <dbReference type="NCBI Taxonomy" id="1284197"/>
    <lineage>
        <taxon>Eukaryota</taxon>
        <taxon>Fungi</taxon>
        <taxon>Dikarya</taxon>
        <taxon>Ascomycota</taxon>
        <taxon>Pezizomycotina</taxon>
        <taxon>Orbiliomycetes</taxon>
        <taxon>Orbiliales</taxon>
        <taxon>Orbiliaceae</taxon>
        <taxon>Dactylellina</taxon>
    </lineage>
</organism>
<dbReference type="OrthoDB" id="187348at2759"/>
<evidence type="ECO:0000256" key="6">
    <source>
        <dbReference type="ARBA" id="ARBA00022849"/>
    </source>
</evidence>
<evidence type="ECO:0000256" key="7">
    <source>
        <dbReference type="ARBA" id="ARBA00022989"/>
    </source>
</evidence>
<reference evidence="12" key="2">
    <citation type="submission" date="2013-04" db="EMBL/GenBank/DDBJ databases">
        <title>Genomic mechanisms accounting for the adaptation to parasitism in nematode-trapping fungi.</title>
        <authorList>
            <person name="Ahren D.G."/>
        </authorList>
    </citation>
    <scope>NUCLEOTIDE SEQUENCE [LARGE SCALE GENOMIC DNA]</scope>
    <source>
        <strain evidence="12">CBS 200.50</strain>
    </source>
</reference>
<sequence>MAMEHPDDVSGFSQQTNPGLVEKGTFEIQNEREKSDSRASAFKSLGFIDRFLAVWILLAMIIGVLLGNFVEETGPALQKGKFVGVSVPIAIGLLVMMYPILCKVQYETLHNLLQKRDLWVQIAFSIFVNWIVAPFLMLALAWAFLPDKADLRTGLILVGLGRCIAMVLIWNGLASGDQNYCAILVVVNSILQMVLFAPLAVLFIRVISGGNQLELSYSTVATNVAVFLGIPLGAAILTRYILRRLVGAEGYEVFMKWLSPWSLLGLLYTILILFASQGHRVVHQIVSVVRVSAPLVVYFLIIFLVTLVVTYRLGFGYKLSVTQSFTAASNNFELAIAVAVATFGPESDQALAATVGPLIEVPVLIGLVYVVRYVGSKYNWKD</sequence>
<dbReference type="PANTHER" id="PTHR43057:SF1">
    <property type="entry name" value="ARSENICAL-RESISTANCE PROTEIN 3"/>
    <property type="match status" value="1"/>
</dbReference>
<keyword evidence="3 9" id="KW-0813">Transport</keyword>
<dbReference type="InterPro" id="IPR002657">
    <property type="entry name" value="BilAc:Na_symport/Acr3"/>
</dbReference>
<protein>
    <recommendedName>
        <fullName evidence="13">Arsenical-resistance protein</fullName>
    </recommendedName>
</protein>
<keyword evidence="4 9" id="KW-1003">Cell membrane</keyword>
<dbReference type="HOGENOM" id="CLU_022869_0_0_1"/>
<dbReference type="GO" id="GO:0005886">
    <property type="term" value="C:plasma membrane"/>
    <property type="evidence" value="ECO:0007669"/>
    <property type="project" value="UniProtKB-SubCell"/>
</dbReference>
<evidence type="ECO:0000256" key="9">
    <source>
        <dbReference type="PIRNR" id="PIRNR005508"/>
    </source>
</evidence>
<keyword evidence="12" id="KW-1185">Reference proteome</keyword>